<evidence type="ECO:0008006" key="3">
    <source>
        <dbReference type="Google" id="ProtNLM"/>
    </source>
</evidence>
<organism evidence="1 2">
    <name type="scientific">Nocardioides silvaticus</name>
    <dbReference type="NCBI Taxonomy" id="2201891"/>
    <lineage>
        <taxon>Bacteria</taxon>
        <taxon>Bacillati</taxon>
        <taxon>Actinomycetota</taxon>
        <taxon>Actinomycetes</taxon>
        <taxon>Propionibacteriales</taxon>
        <taxon>Nocardioidaceae</taxon>
        <taxon>Nocardioides</taxon>
    </lineage>
</organism>
<proteinExistence type="predicted"/>
<protein>
    <recommendedName>
        <fullName evidence="3">Peptide chain release factor 2</fullName>
    </recommendedName>
</protein>
<keyword evidence="2" id="KW-1185">Reference proteome</keyword>
<evidence type="ECO:0000313" key="2">
    <source>
        <dbReference type="Proteomes" id="UP000245507"/>
    </source>
</evidence>
<dbReference type="OrthoDB" id="5179393at2"/>
<evidence type="ECO:0000313" key="1">
    <source>
        <dbReference type="EMBL" id="PWN04168.1"/>
    </source>
</evidence>
<dbReference type="Gene3D" id="3.30.420.60">
    <property type="entry name" value="eRF1 domain 2"/>
    <property type="match status" value="1"/>
</dbReference>
<dbReference type="InterPro" id="IPR040701">
    <property type="entry name" value="Bact_RF_family2"/>
</dbReference>
<accession>A0A316TK93</accession>
<sequence>MRLDKIRSVLDRPGPYVTLHLDVGRASEDARQQLDARWTTARHQLEHEGVGADVINELERRFREPTGLPGDVRRTLVSNTDEVLLDDARAGSTPWPETVAVGPLPDLAGWIAQSDGDVRFALVRTDRTGADIELYLAPGTRAATSTSVEGDTFDITKLPEGDWAQDKYQQRAENTWHANAQLVADRIAALDQQYRPELIVVCGDVRARSDLADLLSGSAATVAVVESGGRAAGTSDEALWSDVRRLVDECSARATDALLQELQRGTATGRGVLAGPDRVADALVKGEVERLLLDLGDAREVTVDPADHPGLALPEAVGAGPLPADQVLVAAAALTGASVSVLPHEVPLPQELALASGVAATLRWDDRAAG</sequence>
<dbReference type="EMBL" id="QGDD01000001">
    <property type="protein sequence ID" value="PWN04168.1"/>
    <property type="molecule type" value="Genomic_DNA"/>
</dbReference>
<dbReference type="Proteomes" id="UP000245507">
    <property type="component" value="Unassembled WGS sequence"/>
</dbReference>
<reference evidence="1 2" key="1">
    <citation type="submission" date="2018-05" db="EMBL/GenBank/DDBJ databases">
        <title>Nocardioides silvaticus genome.</title>
        <authorList>
            <person name="Li C."/>
            <person name="Wang G."/>
        </authorList>
    </citation>
    <scope>NUCLEOTIDE SEQUENCE [LARGE SCALE GENOMIC DNA]</scope>
    <source>
        <strain evidence="1 2">CCTCC AB 2018079</strain>
    </source>
</reference>
<dbReference type="AlphaFoldDB" id="A0A316TK93"/>
<dbReference type="Pfam" id="PF18844">
    <property type="entry name" value="baeRF_family2"/>
    <property type="match status" value="1"/>
</dbReference>
<gene>
    <name evidence="1" type="ORF">DJ010_00440</name>
</gene>
<dbReference type="RefSeq" id="WP_109691675.1">
    <property type="nucleotide sequence ID" value="NZ_QGDD01000001.1"/>
</dbReference>
<name>A0A316TK93_9ACTN</name>
<comment type="caution">
    <text evidence="1">The sequence shown here is derived from an EMBL/GenBank/DDBJ whole genome shotgun (WGS) entry which is preliminary data.</text>
</comment>
<dbReference type="InterPro" id="IPR042226">
    <property type="entry name" value="eFR1_2_sf"/>
</dbReference>